<comment type="caution">
    <text evidence="2">The sequence shown here is derived from an EMBL/GenBank/DDBJ whole genome shotgun (WGS) entry which is preliminary data.</text>
</comment>
<evidence type="ECO:0000313" key="3">
    <source>
        <dbReference type="Proteomes" id="UP001432027"/>
    </source>
</evidence>
<protein>
    <submittedName>
        <fullName evidence="2">Uncharacterized protein</fullName>
    </submittedName>
</protein>
<accession>A0AAV5TFZ0</accession>
<gene>
    <name evidence="2" type="ORF">PENTCL1PPCAC_14794</name>
</gene>
<keyword evidence="1" id="KW-1133">Transmembrane helix</keyword>
<reference evidence="2" key="1">
    <citation type="submission" date="2023-10" db="EMBL/GenBank/DDBJ databases">
        <title>Genome assembly of Pristionchus species.</title>
        <authorList>
            <person name="Yoshida K."/>
            <person name="Sommer R.J."/>
        </authorList>
    </citation>
    <scope>NUCLEOTIDE SEQUENCE</scope>
    <source>
        <strain evidence="2">RS0144</strain>
    </source>
</reference>
<evidence type="ECO:0000313" key="2">
    <source>
        <dbReference type="EMBL" id="GMS92619.1"/>
    </source>
</evidence>
<organism evidence="2 3">
    <name type="scientific">Pristionchus entomophagus</name>
    <dbReference type="NCBI Taxonomy" id="358040"/>
    <lineage>
        <taxon>Eukaryota</taxon>
        <taxon>Metazoa</taxon>
        <taxon>Ecdysozoa</taxon>
        <taxon>Nematoda</taxon>
        <taxon>Chromadorea</taxon>
        <taxon>Rhabditida</taxon>
        <taxon>Rhabditina</taxon>
        <taxon>Diplogasteromorpha</taxon>
        <taxon>Diplogasteroidea</taxon>
        <taxon>Neodiplogasteridae</taxon>
        <taxon>Pristionchus</taxon>
    </lineage>
</organism>
<keyword evidence="1" id="KW-0812">Transmembrane</keyword>
<sequence>SGMEKRRFSDVSDVELLERDNCRSVCCSILIRLIISTFFLLILAASLIWSFSHGETGVPYAGEIDKRDAENFTVFINQFARNGRMTETFRGPDGSNLQTTYHKSHSFWYQDDVRQELVQKYDAFLIIYARKDYTFYANTTADGTITVSVTDKPNLQHSHKVRSISLKIRLCISKDSIILQKFTLSNVRIGEPSLVQLPVQKSEAFLVLAYADVDTGALIGYDTYFTGTPTSNLFKREYWYSEMLPAAPVDTSPLEIPTECADLL</sequence>
<feature type="transmembrane region" description="Helical" evidence="1">
    <location>
        <begin position="29"/>
        <end position="51"/>
    </location>
</feature>
<dbReference type="Proteomes" id="UP001432027">
    <property type="component" value="Unassembled WGS sequence"/>
</dbReference>
<dbReference type="AlphaFoldDB" id="A0AAV5TFZ0"/>
<dbReference type="EMBL" id="BTSX01000004">
    <property type="protein sequence ID" value="GMS92619.1"/>
    <property type="molecule type" value="Genomic_DNA"/>
</dbReference>
<keyword evidence="3" id="KW-1185">Reference proteome</keyword>
<evidence type="ECO:0000256" key="1">
    <source>
        <dbReference type="SAM" id="Phobius"/>
    </source>
</evidence>
<proteinExistence type="predicted"/>
<feature type="non-terminal residue" evidence="2">
    <location>
        <position position="1"/>
    </location>
</feature>
<name>A0AAV5TFZ0_9BILA</name>
<keyword evidence="1" id="KW-0472">Membrane</keyword>